<dbReference type="EMBL" id="ML170177">
    <property type="protein sequence ID" value="TDL21962.1"/>
    <property type="molecule type" value="Genomic_DNA"/>
</dbReference>
<dbReference type="Proteomes" id="UP000294933">
    <property type="component" value="Unassembled WGS sequence"/>
</dbReference>
<accession>A0A4Y7Q468</accession>
<organism evidence="1 2">
    <name type="scientific">Rickenella mellea</name>
    <dbReference type="NCBI Taxonomy" id="50990"/>
    <lineage>
        <taxon>Eukaryota</taxon>
        <taxon>Fungi</taxon>
        <taxon>Dikarya</taxon>
        <taxon>Basidiomycota</taxon>
        <taxon>Agaricomycotina</taxon>
        <taxon>Agaricomycetes</taxon>
        <taxon>Hymenochaetales</taxon>
        <taxon>Rickenellaceae</taxon>
        <taxon>Rickenella</taxon>
    </lineage>
</organism>
<reference evidence="1 2" key="1">
    <citation type="submission" date="2018-06" db="EMBL/GenBank/DDBJ databases">
        <title>A transcriptomic atlas of mushroom development highlights an independent origin of complex multicellularity.</title>
        <authorList>
            <consortium name="DOE Joint Genome Institute"/>
            <person name="Krizsan K."/>
            <person name="Almasi E."/>
            <person name="Merenyi Z."/>
            <person name="Sahu N."/>
            <person name="Viragh M."/>
            <person name="Koszo T."/>
            <person name="Mondo S."/>
            <person name="Kiss B."/>
            <person name="Balint B."/>
            <person name="Kues U."/>
            <person name="Barry K."/>
            <person name="Hegedus J.C."/>
            <person name="Henrissat B."/>
            <person name="Johnson J."/>
            <person name="Lipzen A."/>
            <person name="Ohm R."/>
            <person name="Nagy I."/>
            <person name="Pangilinan J."/>
            <person name="Yan J."/>
            <person name="Xiong Y."/>
            <person name="Grigoriev I.V."/>
            <person name="Hibbett D.S."/>
            <person name="Nagy L.G."/>
        </authorList>
    </citation>
    <scope>NUCLEOTIDE SEQUENCE [LARGE SCALE GENOMIC DNA]</scope>
    <source>
        <strain evidence="1 2">SZMC22713</strain>
    </source>
</reference>
<proteinExistence type="predicted"/>
<dbReference type="VEuPathDB" id="FungiDB:BD410DRAFT_275264"/>
<sequence length="227" mass="25955">MHHITTVYRIKRIAETSITLLLSWDSIQEPWSWSHVHIWANSVAGAATIGVTFTSGELCHREFRENKPLCEDCRQYDLTSERCCTRTYSFRWRTRPRRIDAGIRRSADKTMLQSLPGSRGLSSTFNTWSQYLVPLQEPKVIPKEKALRNPAGNEGKTRLQADGSSIQTPGLHRTLRRCFIFNPNTGLSLRAMDWEEQSQNAKRCPCFDPQAFQTQLLIVSGPLRFGG</sequence>
<evidence type="ECO:0000313" key="2">
    <source>
        <dbReference type="Proteomes" id="UP000294933"/>
    </source>
</evidence>
<gene>
    <name evidence="1" type="ORF">BD410DRAFT_275264</name>
</gene>
<keyword evidence="2" id="KW-1185">Reference proteome</keyword>
<dbReference type="AlphaFoldDB" id="A0A4Y7Q468"/>
<name>A0A4Y7Q468_9AGAM</name>
<evidence type="ECO:0000313" key="1">
    <source>
        <dbReference type="EMBL" id="TDL21962.1"/>
    </source>
</evidence>
<protein>
    <submittedName>
        <fullName evidence="1">Uncharacterized protein</fullName>
    </submittedName>
</protein>